<dbReference type="PANTHER" id="PTHR33116">
    <property type="entry name" value="REVERSE TRANSCRIPTASE ZINC-BINDING DOMAIN-CONTAINING PROTEIN-RELATED-RELATED"/>
    <property type="match status" value="1"/>
</dbReference>
<feature type="domain" description="Reverse transcriptase zinc-binding" evidence="2">
    <location>
        <begin position="593"/>
        <end position="674"/>
    </location>
</feature>
<evidence type="ECO:0000313" key="3">
    <source>
        <dbReference type="EMBL" id="SPD16719.1"/>
    </source>
</evidence>
<dbReference type="InterPro" id="IPR026960">
    <property type="entry name" value="RVT-Znf"/>
</dbReference>
<accession>A0A2N9HYG4</accession>
<dbReference type="InterPro" id="IPR000477">
    <property type="entry name" value="RT_dom"/>
</dbReference>
<name>A0A2N9HYG4_FAGSY</name>
<evidence type="ECO:0000259" key="1">
    <source>
        <dbReference type="Pfam" id="PF00078"/>
    </source>
</evidence>
<evidence type="ECO:0008006" key="4">
    <source>
        <dbReference type="Google" id="ProtNLM"/>
    </source>
</evidence>
<sequence length="725" mass="82197">MGGAFSGCSSEAASSHCIGSSSYLSGSRGYVKSTPSYVLACKLKALKADLKVGNKQEFGDLSFNKNRLKAELLGLDVKECLFGLTVEEKLLKESLKAELIRLAHLEETSWRQKSKMLWLKEGMVYEADQHIRDQAVQFYDSLFQENEAWRPKFDGLPFDVIREEDREFLERKFEKDEILQVLHSSQGDKSPGPDGFTMGGCKILDLVLIANETLDSRIKSGIPGIICKLDIEKAYDHINWECLLYILERMGFGPRWRGWIHSCISFVRFSVLVNGSPSGFFNSSRGLRQEDPLSPLLFLLVMEVLSRMLRRTEEGGFISGFTIGNEVSISHLLFADDSMLFCDADPQQLMYIRLVLTFFEAVTGLRENMNESEMVLVGDVPNLSVLADIMYCQIGSLPMNYPGLPLVSIANRIEKLQCNFLWGDKAEGVNHHLLNWQTVCSPIAYGGLSVRKLVVFNKALLGKWLWRFGVEESLLWRRVIATKYGIQSGGFSTKNIRGTHGCGLWRRIHFGWDDFDAFPVLFACATDQQATIDSLLTRSASGSYSDWNVNFVRNFNDWEMEGVISFFGLLHSHSSFKVGGDGLRWRLKGNGMFDICSYYIALRGSPPVKFLWKSIWSVHVPRRVSFFVWSATWDRILIADNLMRRGYQLAGWCCCAGETTSHLLLHCSFTYGLWSFVFRSFGALWVLSSSVSGLLFGWRNWLGKHHSKIWNLVPACLFWTHLAGT</sequence>
<feature type="domain" description="Reverse transcriptase" evidence="1">
    <location>
        <begin position="225"/>
        <end position="376"/>
    </location>
</feature>
<evidence type="ECO:0000259" key="2">
    <source>
        <dbReference type="Pfam" id="PF13966"/>
    </source>
</evidence>
<protein>
    <recommendedName>
        <fullName evidence="4">Reverse transcriptase domain-containing protein</fullName>
    </recommendedName>
</protein>
<gene>
    <name evidence="3" type="ORF">FSB_LOCUS44601</name>
</gene>
<reference evidence="3" key="1">
    <citation type="submission" date="2018-02" db="EMBL/GenBank/DDBJ databases">
        <authorList>
            <person name="Cohen D.B."/>
            <person name="Kent A.D."/>
        </authorList>
    </citation>
    <scope>NUCLEOTIDE SEQUENCE</scope>
</reference>
<dbReference type="EMBL" id="OIVN01004334">
    <property type="protein sequence ID" value="SPD16719.1"/>
    <property type="molecule type" value="Genomic_DNA"/>
</dbReference>
<dbReference type="PANTHER" id="PTHR33116:SF85">
    <property type="entry name" value="REVERSE TRANSCRIPTASE ZINC-BINDING DOMAIN-CONTAINING PROTEIN"/>
    <property type="match status" value="1"/>
</dbReference>
<dbReference type="Pfam" id="PF13966">
    <property type="entry name" value="zf-RVT"/>
    <property type="match status" value="1"/>
</dbReference>
<dbReference type="AlphaFoldDB" id="A0A2N9HYG4"/>
<dbReference type="Pfam" id="PF00078">
    <property type="entry name" value="RVT_1"/>
    <property type="match status" value="1"/>
</dbReference>
<organism evidence="3">
    <name type="scientific">Fagus sylvatica</name>
    <name type="common">Beechnut</name>
    <dbReference type="NCBI Taxonomy" id="28930"/>
    <lineage>
        <taxon>Eukaryota</taxon>
        <taxon>Viridiplantae</taxon>
        <taxon>Streptophyta</taxon>
        <taxon>Embryophyta</taxon>
        <taxon>Tracheophyta</taxon>
        <taxon>Spermatophyta</taxon>
        <taxon>Magnoliopsida</taxon>
        <taxon>eudicotyledons</taxon>
        <taxon>Gunneridae</taxon>
        <taxon>Pentapetalae</taxon>
        <taxon>rosids</taxon>
        <taxon>fabids</taxon>
        <taxon>Fagales</taxon>
        <taxon>Fagaceae</taxon>
        <taxon>Fagus</taxon>
    </lineage>
</organism>
<proteinExistence type="predicted"/>